<dbReference type="AlphaFoldDB" id="X1VSQ3"/>
<gene>
    <name evidence="1" type="ORF">S12H4_60051</name>
</gene>
<protein>
    <recommendedName>
        <fullName evidence="2">DUF927 domain-containing protein</fullName>
    </recommendedName>
</protein>
<accession>X1VSQ3</accession>
<sequence length="144" mass="16576">LKKGDGLSIEETFTLNDVIYKPKQDLPVKIPDESILKESTEIDYNKLLEEVVGFIKAYLEMPSESYYLILALWVFHTYLVEKFNTTPILYFYGVKETGKTRAGEVLGELAFRCERLTSPTEATLFRSASYFKTSLIIDEIKLWG</sequence>
<name>X1VSQ3_9ZZZZ</name>
<evidence type="ECO:0008006" key="2">
    <source>
        <dbReference type="Google" id="ProtNLM"/>
    </source>
</evidence>
<proteinExistence type="predicted"/>
<organism evidence="1">
    <name type="scientific">marine sediment metagenome</name>
    <dbReference type="NCBI Taxonomy" id="412755"/>
    <lineage>
        <taxon>unclassified sequences</taxon>
        <taxon>metagenomes</taxon>
        <taxon>ecological metagenomes</taxon>
    </lineage>
</organism>
<feature type="non-terminal residue" evidence="1">
    <location>
        <position position="1"/>
    </location>
</feature>
<feature type="non-terminal residue" evidence="1">
    <location>
        <position position="144"/>
    </location>
</feature>
<evidence type="ECO:0000313" key="1">
    <source>
        <dbReference type="EMBL" id="GAJ20266.1"/>
    </source>
</evidence>
<comment type="caution">
    <text evidence="1">The sequence shown here is derived from an EMBL/GenBank/DDBJ whole genome shotgun (WGS) entry which is preliminary data.</text>
</comment>
<dbReference type="EMBL" id="BARW01039418">
    <property type="protein sequence ID" value="GAJ20266.1"/>
    <property type="molecule type" value="Genomic_DNA"/>
</dbReference>
<reference evidence="1" key="1">
    <citation type="journal article" date="2014" name="Front. Microbiol.">
        <title>High frequency of phylogenetically diverse reductive dehalogenase-homologous genes in deep subseafloor sedimentary metagenomes.</title>
        <authorList>
            <person name="Kawai M."/>
            <person name="Futagami T."/>
            <person name="Toyoda A."/>
            <person name="Takaki Y."/>
            <person name="Nishi S."/>
            <person name="Hori S."/>
            <person name="Arai W."/>
            <person name="Tsubouchi T."/>
            <person name="Morono Y."/>
            <person name="Uchiyama I."/>
            <person name="Ito T."/>
            <person name="Fujiyama A."/>
            <person name="Inagaki F."/>
            <person name="Takami H."/>
        </authorList>
    </citation>
    <scope>NUCLEOTIDE SEQUENCE</scope>
    <source>
        <strain evidence="1">Expedition CK06-06</strain>
    </source>
</reference>